<dbReference type="RefSeq" id="XP_069225975.1">
    <property type="nucleotide sequence ID" value="XM_069377042.1"/>
</dbReference>
<dbReference type="Pfam" id="PF04366">
    <property type="entry name" value="Ysc84"/>
    <property type="match status" value="1"/>
</dbReference>
<dbReference type="AlphaFoldDB" id="A0AB34KE00"/>
<sequence length="663" mass="71696">MPGPTLWERVRSGGKTGFDKAWNAVDKLGAPVNRLSNKLGSEAFWPTTLDKESDKAARILKSFCKDGFYAEEEQGNTDGPKQKQKVLKKIPAEVIKNAKALAIFTTMRTGLWMSGAGGSGVLIARKDDGSWSPPSGIMLHTAGLGFMVGIDIYDCVVVINSEKALEAFYKVRCTLGSEISVAAGPIGAGGVLDTEVHKRQAPIFTYMKSRGFYAGVQIDGTIVIERTDENERFYGQRIGVKDILAGNVQYPPLEVKRLLETIKAAQGDTDVDESILPDQPPPSDYEIDDGHLFGVPDNEDPDPYGVLALEKEGMAVRDAGTHERASWEQFSFNPSPTSPIHAVFARTSGERPRSGMSSGFALSRPVSWRTSTQSSNITAAPKAPSSLRTSLEQSRPPPSMVDSSTQTDFPDVPSSTRSSSRRSSHGGESSTGKNGKESTSDSSRRSSKSSAPNKNIQNIPENEILNTQPGHGFVTPPRTPDVDETPKPTSRHHEADAVKSDENERDDEDDHEDVQIVDHGPMVHSIQTIQPATQQKISKARLVTVAKRAPPKLPPRNPNRSGRGPVVIGGSPTGSTTEDLEGSPAGSDISRRASSNASPSLTATNGAADPVNKGMEQISLNDNEPEEEDIGNRNPWAKVHERRKSQEEQQKKDARDSMPGGFD</sequence>
<feature type="compositionally biased region" description="Basic and acidic residues" evidence="1">
    <location>
        <begin position="644"/>
        <end position="656"/>
    </location>
</feature>
<gene>
    <name evidence="3" type="ORF">WHR41_08438</name>
</gene>
<evidence type="ECO:0000313" key="4">
    <source>
        <dbReference type="Proteomes" id="UP000803884"/>
    </source>
</evidence>
<feature type="compositionally biased region" description="Polar residues" evidence="1">
    <location>
        <begin position="368"/>
        <end position="378"/>
    </location>
</feature>
<comment type="caution">
    <text evidence="3">The sequence shown here is derived from an EMBL/GenBank/DDBJ whole genome shotgun (WGS) entry which is preliminary data.</text>
</comment>
<feature type="compositionally biased region" description="Acidic residues" evidence="1">
    <location>
        <begin position="503"/>
        <end position="512"/>
    </location>
</feature>
<feature type="compositionally biased region" description="Basic and acidic residues" evidence="1">
    <location>
        <begin position="480"/>
        <end position="502"/>
    </location>
</feature>
<evidence type="ECO:0000313" key="3">
    <source>
        <dbReference type="EMBL" id="KAL1582868.1"/>
    </source>
</evidence>
<name>A0AB34KE00_9PEZI</name>
<accession>A0AB34KE00</accession>
<dbReference type="GeneID" id="96009880"/>
<feature type="domain" description="Ysc84 actin-binding" evidence="2">
    <location>
        <begin position="140"/>
        <end position="265"/>
    </location>
</feature>
<proteinExistence type="predicted"/>
<evidence type="ECO:0000256" key="1">
    <source>
        <dbReference type="SAM" id="MobiDB-lite"/>
    </source>
</evidence>
<organism evidence="3 4">
    <name type="scientific">Cladosporium halotolerans</name>
    <dbReference type="NCBI Taxonomy" id="1052096"/>
    <lineage>
        <taxon>Eukaryota</taxon>
        <taxon>Fungi</taxon>
        <taxon>Dikarya</taxon>
        <taxon>Ascomycota</taxon>
        <taxon>Pezizomycotina</taxon>
        <taxon>Dothideomycetes</taxon>
        <taxon>Dothideomycetidae</taxon>
        <taxon>Cladosporiales</taxon>
        <taxon>Cladosporiaceae</taxon>
        <taxon>Cladosporium</taxon>
    </lineage>
</organism>
<dbReference type="InterPro" id="IPR051702">
    <property type="entry name" value="SH3_domain_YSC84-like"/>
</dbReference>
<feature type="region of interest" description="Disordered" evidence="1">
    <location>
        <begin position="348"/>
        <end position="663"/>
    </location>
</feature>
<dbReference type="EMBL" id="JAAQHG020000042">
    <property type="protein sequence ID" value="KAL1582868.1"/>
    <property type="molecule type" value="Genomic_DNA"/>
</dbReference>
<keyword evidence="4" id="KW-1185">Reference proteome</keyword>
<dbReference type="PANTHER" id="PTHR15629">
    <property type="entry name" value="SH3YL1 PROTEIN"/>
    <property type="match status" value="1"/>
</dbReference>
<feature type="compositionally biased region" description="Polar residues" evidence="1">
    <location>
        <begin position="525"/>
        <end position="537"/>
    </location>
</feature>
<evidence type="ECO:0000259" key="2">
    <source>
        <dbReference type="Pfam" id="PF04366"/>
    </source>
</evidence>
<feature type="compositionally biased region" description="Basic and acidic residues" evidence="1">
    <location>
        <begin position="434"/>
        <end position="444"/>
    </location>
</feature>
<dbReference type="CDD" id="cd11524">
    <property type="entry name" value="SYLF"/>
    <property type="match status" value="1"/>
</dbReference>
<dbReference type="PANTHER" id="PTHR15629:SF8">
    <property type="entry name" value="DUF500 DOMAIN PROTEIN (AFU_ORTHOLOGUE AFUA_5G07310)"/>
    <property type="match status" value="1"/>
</dbReference>
<dbReference type="InterPro" id="IPR007461">
    <property type="entry name" value="Ysc84_actin-binding"/>
</dbReference>
<protein>
    <recommendedName>
        <fullName evidence="2">Ysc84 actin-binding domain-containing protein</fullName>
    </recommendedName>
</protein>
<feature type="compositionally biased region" description="Polar residues" evidence="1">
    <location>
        <begin position="592"/>
        <end position="605"/>
    </location>
</feature>
<dbReference type="GO" id="GO:0035091">
    <property type="term" value="F:phosphatidylinositol binding"/>
    <property type="evidence" value="ECO:0007669"/>
    <property type="project" value="TreeGrafter"/>
</dbReference>
<feature type="compositionally biased region" description="Polar residues" evidence="1">
    <location>
        <begin position="451"/>
        <end position="469"/>
    </location>
</feature>
<reference evidence="3 4" key="1">
    <citation type="journal article" date="2020" name="Microbiol. Resour. Announc.">
        <title>Draft Genome Sequence of a Cladosporium Species Isolated from the Mesophotic Ascidian Didemnum maculosum.</title>
        <authorList>
            <person name="Gioti A."/>
            <person name="Siaperas R."/>
            <person name="Nikolaivits E."/>
            <person name="Le Goff G."/>
            <person name="Ouazzani J."/>
            <person name="Kotoulas G."/>
            <person name="Topakas E."/>
        </authorList>
    </citation>
    <scope>NUCLEOTIDE SEQUENCE [LARGE SCALE GENOMIC DNA]</scope>
    <source>
        <strain evidence="3 4">TM138-S3</strain>
    </source>
</reference>
<dbReference type="Proteomes" id="UP000803884">
    <property type="component" value="Unassembled WGS sequence"/>
</dbReference>